<dbReference type="EMBL" id="JABSTU010002257">
    <property type="protein sequence ID" value="KAH7977229.1"/>
    <property type="molecule type" value="Genomic_DNA"/>
</dbReference>
<feature type="compositionally biased region" description="Low complexity" evidence="1">
    <location>
        <begin position="15"/>
        <end position="33"/>
    </location>
</feature>
<dbReference type="Proteomes" id="UP000821866">
    <property type="component" value="Unassembled WGS sequence"/>
</dbReference>
<reference evidence="2" key="2">
    <citation type="submission" date="2021-09" db="EMBL/GenBank/DDBJ databases">
        <authorList>
            <person name="Jia N."/>
            <person name="Wang J."/>
            <person name="Shi W."/>
            <person name="Du L."/>
            <person name="Sun Y."/>
            <person name="Zhan W."/>
            <person name="Jiang J."/>
            <person name="Wang Q."/>
            <person name="Zhang B."/>
            <person name="Ji P."/>
            <person name="Sakyi L.B."/>
            <person name="Cui X."/>
            <person name="Yuan T."/>
            <person name="Jiang B."/>
            <person name="Yang W."/>
            <person name="Lam T.T.-Y."/>
            <person name="Chang Q."/>
            <person name="Ding S."/>
            <person name="Wang X."/>
            <person name="Zhu J."/>
            <person name="Ruan X."/>
            <person name="Zhao L."/>
            <person name="Wei J."/>
            <person name="Que T."/>
            <person name="Du C."/>
            <person name="Cheng J."/>
            <person name="Dai P."/>
            <person name="Han X."/>
            <person name="Huang E."/>
            <person name="Gao Y."/>
            <person name="Liu J."/>
            <person name="Shao H."/>
            <person name="Ye R."/>
            <person name="Li L."/>
            <person name="Wei W."/>
            <person name="Wang X."/>
            <person name="Wang C."/>
            <person name="Huo Q."/>
            <person name="Li W."/>
            <person name="Guo W."/>
            <person name="Chen H."/>
            <person name="Chen S."/>
            <person name="Zhou L."/>
            <person name="Zhou L."/>
            <person name="Ni X."/>
            <person name="Tian J."/>
            <person name="Zhou Y."/>
            <person name="Sheng Y."/>
            <person name="Liu T."/>
            <person name="Pan Y."/>
            <person name="Xia L."/>
            <person name="Li J."/>
            <person name="Zhao F."/>
            <person name="Cao W."/>
        </authorList>
    </citation>
    <scope>NUCLEOTIDE SEQUENCE</scope>
    <source>
        <strain evidence="2">Rmic-2018</strain>
        <tissue evidence="2">Larvae</tissue>
    </source>
</reference>
<feature type="compositionally biased region" description="Polar residues" evidence="1">
    <location>
        <begin position="171"/>
        <end position="181"/>
    </location>
</feature>
<feature type="compositionally biased region" description="Pro residues" evidence="1">
    <location>
        <begin position="133"/>
        <end position="147"/>
    </location>
</feature>
<evidence type="ECO:0000313" key="3">
    <source>
        <dbReference type="Proteomes" id="UP000821866"/>
    </source>
</evidence>
<organism evidence="2 3">
    <name type="scientific">Rhipicephalus microplus</name>
    <name type="common">Cattle tick</name>
    <name type="synonym">Boophilus microplus</name>
    <dbReference type="NCBI Taxonomy" id="6941"/>
    <lineage>
        <taxon>Eukaryota</taxon>
        <taxon>Metazoa</taxon>
        <taxon>Ecdysozoa</taxon>
        <taxon>Arthropoda</taxon>
        <taxon>Chelicerata</taxon>
        <taxon>Arachnida</taxon>
        <taxon>Acari</taxon>
        <taxon>Parasitiformes</taxon>
        <taxon>Ixodida</taxon>
        <taxon>Ixodoidea</taxon>
        <taxon>Ixodidae</taxon>
        <taxon>Rhipicephalinae</taxon>
        <taxon>Rhipicephalus</taxon>
        <taxon>Boophilus</taxon>
    </lineage>
</organism>
<keyword evidence="3" id="KW-1185">Reference proteome</keyword>
<accession>A0A9J6D1R4</accession>
<proteinExistence type="predicted"/>
<reference evidence="2" key="1">
    <citation type="journal article" date="2020" name="Cell">
        <title>Large-Scale Comparative Analyses of Tick Genomes Elucidate Their Genetic Diversity and Vector Capacities.</title>
        <authorList>
            <consortium name="Tick Genome and Microbiome Consortium (TIGMIC)"/>
            <person name="Jia N."/>
            <person name="Wang J."/>
            <person name="Shi W."/>
            <person name="Du L."/>
            <person name="Sun Y."/>
            <person name="Zhan W."/>
            <person name="Jiang J.F."/>
            <person name="Wang Q."/>
            <person name="Zhang B."/>
            <person name="Ji P."/>
            <person name="Bell-Sakyi L."/>
            <person name="Cui X.M."/>
            <person name="Yuan T.T."/>
            <person name="Jiang B.G."/>
            <person name="Yang W.F."/>
            <person name="Lam T.T."/>
            <person name="Chang Q.C."/>
            <person name="Ding S.J."/>
            <person name="Wang X.J."/>
            <person name="Zhu J.G."/>
            <person name="Ruan X.D."/>
            <person name="Zhao L."/>
            <person name="Wei J.T."/>
            <person name="Ye R.Z."/>
            <person name="Que T.C."/>
            <person name="Du C.H."/>
            <person name="Zhou Y.H."/>
            <person name="Cheng J.X."/>
            <person name="Dai P.F."/>
            <person name="Guo W.B."/>
            <person name="Han X.H."/>
            <person name="Huang E.J."/>
            <person name="Li L.F."/>
            <person name="Wei W."/>
            <person name="Gao Y.C."/>
            <person name="Liu J.Z."/>
            <person name="Shao H.Z."/>
            <person name="Wang X."/>
            <person name="Wang C.C."/>
            <person name="Yang T.C."/>
            <person name="Huo Q.B."/>
            <person name="Li W."/>
            <person name="Chen H.Y."/>
            <person name="Chen S.E."/>
            <person name="Zhou L.G."/>
            <person name="Ni X.B."/>
            <person name="Tian J.H."/>
            <person name="Sheng Y."/>
            <person name="Liu T."/>
            <person name="Pan Y.S."/>
            <person name="Xia L.Y."/>
            <person name="Li J."/>
            <person name="Zhao F."/>
            <person name="Cao W.C."/>
        </authorList>
    </citation>
    <scope>NUCLEOTIDE SEQUENCE</scope>
    <source>
        <strain evidence="2">Rmic-2018</strain>
    </source>
</reference>
<comment type="caution">
    <text evidence="2">The sequence shown here is derived from an EMBL/GenBank/DDBJ whole genome shotgun (WGS) entry which is preliminary data.</text>
</comment>
<feature type="region of interest" description="Disordered" evidence="1">
    <location>
        <begin position="1"/>
        <end position="36"/>
    </location>
</feature>
<evidence type="ECO:0000256" key="1">
    <source>
        <dbReference type="SAM" id="MobiDB-lite"/>
    </source>
</evidence>
<feature type="region of interest" description="Disordered" evidence="1">
    <location>
        <begin position="104"/>
        <end position="266"/>
    </location>
</feature>
<feature type="compositionally biased region" description="Basic and acidic residues" evidence="1">
    <location>
        <begin position="1"/>
        <end position="11"/>
    </location>
</feature>
<protein>
    <submittedName>
        <fullName evidence="2">Uncharacterized protein</fullName>
    </submittedName>
</protein>
<evidence type="ECO:0000313" key="2">
    <source>
        <dbReference type="EMBL" id="KAH7977229.1"/>
    </source>
</evidence>
<dbReference type="VEuPathDB" id="VectorBase:LOC119183546"/>
<feature type="region of interest" description="Disordered" evidence="1">
    <location>
        <begin position="291"/>
        <end position="318"/>
    </location>
</feature>
<gene>
    <name evidence="2" type="ORF">HPB51_026921</name>
</gene>
<dbReference type="AlphaFoldDB" id="A0A9J6D1R4"/>
<sequence>MLRGGLRDRLQPRSVDVAPPVAAAAPRGGAWRADNPDGIPLYHLRRYAGETADNAWLPGEPSSCCPSPPSPAPVPDLLELLHVKKGLYNHEQRHRREEALLARQNATAGPPPAAAVAGPSGESCRAGDTRTPPHQPPPGPATPPHPPLLSAVSPTQAEGELTADQCPPAPSTVTGPPSQEVTPAPMDGDGALGELALGATPVVSTSQLLRDSADDDGTESAPVHQADNAGDDQPGDDSNQAVSAGDDVSSSEEYASPAVDDTEEPADQQMGRVVELSAPTEQATTLANNFGEAGREPAEPTAPHGDVTGSNYGTQDEAADTLGPESAWFLAEVTAELRDLGRSPVSEEQWARFEPILDRAEAAIVDHLRLPCEYLSTAFRDHLTATFCRLMSGTIDGAPHQRLVHATVALLPFGIRKTWTFSTTTGTACRPVERLNDITAACRTLTFRHPRPHDPSFTGFTTHAADVSHALPGLPFTAGPSSTSVRCSATSEIARHAFSALKQPKAPPFCR</sequence>
<name>A0A9J6D1R4_RHIMP</name>